<proteinExistence type="predicted"/>
<keyword evidence="2" id="KW-1185">Reference proteome</keyword>
<accession>A0ABW7HAT8</accession>
<evidence type="ECO:0000313" key="2">
    <source>
        <dbReference type="Proteomes" id="UP001606134"/>
    </source>
</evidence>
<name>A0ABW7HAT8_9BURK</name>
<dbReference type="EMBL" id="JBIGIC010000004">
    <property type="protein sequence ID" value="MFG6486841.1"/>
    <property type="molecule type" value="Genomic_DNA"/>
</dbReference>
<comment type="caution">
    <text evidence="1">The sequence shown here is derived from an EMBL/GenBank/DDBJ whole genome shotgun (WGS) entry which is preliminary data.</text>
</comment>
<sequence length="124" mass="12974">MLMLLLIGFVVGTPMVGGNVFVASALQRGEFYAGLAADAVPDAGAARALVAKVAQHVHAHAHKSVGKLTLLNLFLHLKGIAAWALPGPLPGAGDGARRAVVGVLPRWQLVFAIFEPPWGRPSLR</sequence>
<dbReference type="Proteomes" id="UP001606134">
    <property type="component" value="Unassembled WGS sequence"/>
</dbReference>
<gene>
    <name evidence="1" type="ORF">ACG04R_09170</name>
</gene>
<organism evidence="1 2">
    <name type="scientific">Pelomonas candidula</name>
    <dbReference type="NCBI Taxonomy" id="3299025"/>
    <lineage>
        <taxon>Bacteria</taxon>
        <taxon>Pseudomonadati</taxon>
        <taxon>Pseudomonadota</taxon>
        <taxon>Betaproteobacteria</taxon>
        <taxon>Burkholderiales</taxon>
        <taxon>Sphaerotilaceae</taxon>
        <taxon>Roseateles</taxon>
    </lineage>
</organism>
<evidence type="ECO:0000313" key="1">
    <source>
        <dbReference type="EMBL" id="MFG6486841.1"/>
    </source>
</evidence>
<protein>
    <submittedName>
        <fullName evidence="1">Uncharacterized protein</fullName>
    </submittedName>
</protein>
<reference evidence="1 2" key="1">
    <citation type="submission" date="2024-08" db="EMBL/GenBank/DDBJ databases">
        <authorList>
            <person name="Lu H."/>
        </authorList>
    </citation>
    <scope>NUCLEOTIDE SEQUENCE [LARGE SCALE GENOMIC DNA]</scope>
    <source>
        <strain evidence="1 2">BYS78W</strain>
    </source>
</reference>